<evidence type="ECO:0000313" key="2">
    <source>
        <dbReference type="EMBL" id="KAF0483213.1"/>
    </source>
</evidence>
<name>A0A8H4ADP5_GIGMA</name>
<dbReference type="SUPFAM" id="SSF56112">
    <property type="entry name" value="Protein kinase-like (PK-like)"/>
    <property type="match status" value="1"/>
</dbReference>
<dbReference type="InterPro" id="IPR000719">
    <property type="entry name" value="Prot_kinase_dom"/>
</dbReference>
<keyword evidence="2" id="KW-0418">Kinase</keyword>
<dbReference type="InterPro" id="IPR053215">
    <property type="entry name" value="TKL_Ser/Thr_kinase"/>
</dbReference>
<dbReference type="InterPro" id="IPR001245">
    <property type="entry name" value="Ser-Thr/Tyr_kinase_cat_dom"/>
</dbReference>
<dbReference type="AlphaFoldDB" id="A0A8H4ADP5"/>
<accession>A0A8H4ADP5</accession>
<evidence type="ECO:0000313" key="3">
    <source>
        <dbReference type="Proteomes" id="UP000439903"/>
    </source>
</evidence>
<dbReference type="PANTHER" id="PTHR45756:SF1">
    <property type="entry name" value="PROTEIN KINASE DOMAIN CONTAINING PROTEIN"/>
    <property type="match status" value="1"/>
</dbReference>
<organism evidence="2 3">
    <name type="scientific">Gigaspora margarita</name>
    <dbReference type="NCBI Taxonomy" id="4874"/>
    <lineage>
        <taxon>Eukaryota</taxon>
        <taxon>Fungi</taxon>
        <taxon>Fungi incertae sedis</taxon>
        <taxon>Mucoromycota</taxon>
        <taxon>Glomeromycotina</taxon>
        <taxon>Glomeromycetes</taxon>
        <taxon>Diversisporales</taxon>
        <taxon>Gigasporaceae</taxon>
        <taxon>Gigaspora</taxon>
    </lineage>
</organism>
<dbReference type="Pfam" id="PF07714">
    <property type="entry name" value="PK_Tyr_Ser-Thr"/>
    <property type="match status" value="1"/>
</dbReference>
<sequence>MVYLRKKFEDFIPYEKIEQIPGEKKHKGVFSVIEPANYNGIKVAVKIPQKIENNRKEIITSEIRKHDYFYCKYVINFRGMTVSPNEVTNYLVMDYAENGNLHEYLSSYQLEWDEKLRMSINIAEGLFECHRHKIIHWSNLSSTGKI</sequence>
<keyword evidence="3" id="KW-1185">Reference proteome</keyword>
<gene>
    <name evidence="2" type="ORF">F8M41_023261</name>
</gene>
<reference evidence="2 3" key="1">
    <citation type="journal article" date="2019" name="Environ. Microbiol.">
        <title>At the nexus of three kingdoms: the genome of the mycorrhizal fungus Gigaspora margarita provides insights into plant, endobacterial and fungal interactions.</title>
        <authorList>
            <person name="Venice F."/>
            <person name="Ghignone S."/>
            <person name="Salvioli di Fossalunga A."/>
            <person name="Amselem J."/>
            <person name="Novero M."/>
            <person name="Xianan X."/>
            <person name="Sedzielewska Toro K."/>
            <person name="Morin E."/>
            <person name="Lipzen A."/>
            <person name="Grigoriev I.V."/>
            <person name="Henrissat B."/>
            <person name="Martin F.M."/>
            <person name="Bonfante P."/>
        </authorList>
    </citation>
    <scope>NUCLEOTIDE SEQUENCE [LARGE SCALE GENOMIC DNA]</scope>
    <source>
        <strain evidence="2 3">BEG34</strain>
    </source>
</reference>
<dbReference type="PROSITE" id="PS50011">
    <property type="entry name" value="PROTEIN_KINASE_DOM"/>
    <property type="match status" value="1"/>
</dbReference>
<dbReference type="InterPro" id="IPR011009">
    <property type="entry name" value="Kinase-like_dom_sf"/>
</dbReference>
<dbReference type="EMBL" id="WTPW01000750">
    <property type="protein sequence ID" value="KAF0483213.1"/>
    <property type="molecule type" value="Genomic_DNA"/>
</dbReference>
<feature type="domain" description="Protein kinase" evidence="1">
    <location>
        <begin position="19"/>
        <end position="146"/>
    </location>
</feature>
<dbReference type="GO" id="GO:0005524">
    <property type="term" value="F:ATP binding"/>
    <property type="evidence" value="ECO:0007669"/>
    <property type="project" value="InterPro"/>
</dbReference>
<proteinExistence type="predicted"/>
<protein>
    <submittedName>
        <fullName evidence="2">Kinase-like protein</fullName>
    </submittedName>
</protein>
<evidence type="ECO:0000259" key="1">
    <source>
        <dbReference type="PROSITE" id="PS50011"/>
    </source>
</evidence>
<comment type="caution">
    <text evidence="2">The sequence shown here is derived from an EMBL/GenBank/DDBJ whole genome shotgun (WGS) entry which is preliminary data.</text>
</comment>
<keyword evidence="2" id="KW-0808">Transferase</keyword>
<dbReference type="GO" id="GO:0004672">
    <property type="term" value="F:protein kinase activity"/>
    <property type="evidence" value="ECO:0007669"/>
    <property type="project" value="InterPro"/>
</dbReference>
<dbReference type="OrthoDB" id="6718656at2759"/>
<dbReference type="Gene3D" id="1.10.510.10">
    <property type="entry name" value="Transferase(Phosphotransferase) domain 1"/>
    <property type="match status" value="1"/>
</dbReference>
<dbReference type="Proteomes" id="UP000439903">
    <property type="component" value="Unassembled WGS sequence"/>
</dbReference>
<dbReference type="PANTHER" id="PTHR45756">
    <property type="entry name" value="PALMITOYLTRANSFERASE"/>
    <property type="match status" value="1"/>
</dbReference>